<accession>A0ACC0NMX6</accession>
<name>A0ACC0NMX6_RHOML</name>
<gene>
    <name evidence="1" type="ORF">RHMOL_Rhmol05G0121300</name>
</gene>
<reference evidence="1" key="1">
    <citation type="submission" date="2022-02" db="EMBL/GenBank/DDBJ databases">
        <title>Plant Genome Project.</title>
        <authorList>
            <person name="Zhang R.-G."/>
        </authorList>
    </citation>
    <scope>NUCLEOTIDE SEQUENCE</scope>
    <source>
        <strain evidence="1">AT1</strain>
    </source>
</reference>
<evidence type="ECO:0000313" key="1">
    <source>
        <dbReference type="EMBL" id="KAI8554737.1"/>
    </source>
</evidence>
<proteinExistence type="predicted"/>
<evidence type="ECO:0000313" key="2">
    <source>
        <dbReference type="Proteomes" id="UP001062846"/>
    </source>
</evidence>
<sequence length="123" mass="13554">MWHAHSERFICQPSSQRSLSLGSSNAKTLRSANNMSLDLGGISVCALGAEESPKTLSTRSLALASSVLDPRYCILSSSDGFPHDAYEESRLKRPEENKKRMEELNLNKLTQALSTPTPKVKFT</sequence>
<protein>
    <submittedName>
        <fullName evidence="1">Uncharacterized protein</fullName>
    </submittedName>
</protein>
<organism evidence="1 2">
    <name type="scientific">Rhododendron molle</name>
    <name type="common">Chinese azalea</name>
    <name type="synonym">Azalea mollis</name>
    <dbReference type="NCBI Taxonomy" id="49168"/>
    <lineage>
        <taxon>Eukaryota</taxon>
        <taxon>Viridiplantae</taxon>
        <taxon>Streptophyta</taxon>
        <taxon>Embryophyta</taxon>
        <taxon>Tracheophyta</taxon>
        <taxon>Spermatophyta</taxon>
        <taxon>Magnoliopsida</taxon>
        <taxon>eudicotyledons</taxon>
        <taxon>Gunneridae</taxon>
        <taxon>Pentapetalae</taxon>
        <taxon>asterids</taxon>
        <taxon>Ericales</taxon>
        <taxon>Ericaceae</taxon>
        <taxon>Ericoideae</taxon>
        <taxon>Rhodoreae</taxon>
        <taxon>Rhododendron</taxon>
    </lineage>
</organism>
<comment type="caution">
    <text evidence="1">The sequence shown here is derived from an EMBL/GenBank/DDBJ whole genome shotgun (WGS) entry which is preliminary data.</text>
</comment>
<dbReference type="Proteomes" id="UP001062846">
    <property type="component" value="Chromosome 5"/>
</dbReference>
<dbReference type="EMBL" id="CM046392">
    <property type="protein sequence ID" value="KAI8554737.1"/>
    <property type="molecule type" value="Genomic_DNA"/>
</dbReference>
<keyword evidence="2" id="KW-1185">Reference proteome</keyword>